<dbReference type="Proteomes" id="UP000007797">
    <property type="component" value="Unassembled WGS sequence"/>
</dbReference>
<feature type="transmembrane region" description="Helical" evidence="1">
    <location>
        <begin position="575"/>
        <end position="597"/>
    </location>
</feature>
<keyword evidence="1" id="KW-1133">Transmembrane helix</keyword>
<feature type="domain" description="Acyltransferase 3" evidence="2">
    <location>
        <begin position="346"/>
        <end position="657"/>
    </location>
</feature>
<dbReference type="KEGG" id="dfa:DFA_10224"/>
<feature type="transmembrane region" description="Helical" evidence="1">
    <location>
        <begin position="451"/>
        <end position="470"/>
    </location>
</feature>
<accession>F4Q9M1</accession>
<dbReference type="InterPro" id="IPR002656">
    <property type="entry name" value="Acyl_transf_3_dom"/>
</dbReference>
<dbReference type="OMA" id="PAVDIFF"/>
<organism evidence="3 4">
    <name type="scientific">Cavenderia fasciculata</name>
    <name type="common">Slime mold</name>
    <name type="synonym">Dictyostelium fasciculatum</name>
    <dbReference type="NCBI Taxonomy" id="261658"/>
    <lineage>
        <taxon>Eukaryota</taxon>
        <taxon>Amoebozoa</taxon>
        <taxon>Evosea</taxon>
        <taxon>Eumycetozoa</taxon>
        <taxon>Dictyostelia</taxon>
        <taxon>Acytosteliales</taxon>
        <taxon>Cavenderiaceae</taxon>
        <taxon>Cavenderia</taxon>
    </lineage>
</organism>
<name>F4Q9M1_CACFS</name>
<feature type="transmembrane region" description="Helical" evidence="1">
    <location>
        <begin position="638"/>
        <end position="661"/>
    </location>
</feature>
<dbReference type="Pfam" id="PF01757">
    <property type="entry name" value="Acyl_transf_3"/>
    <property type="match status" value="1"/>
</dbReference>
<feature type="transmembrane region" description="Helical" evidence="1">
    <location>
        <begin position="201"/>
        <end position="226"/>
    </location>
</feature>
<protein>
    <recommendedName>
        <fullName evidence="2">Acyltransferase 3 domain-containing protein</fullName>
    </recommendedName>
</protein>
<dbReference type="OrthoDB" id="207378at2759"/>
<dbReference type="GeneID" id="14867086"/>
<reference evidence="4" key="1">
    <citation type="journal article" date="2011" name="Genome Res.">
        <title>Phylogeny-wide analysis of social amoeba genomes highlights ancient origins for complex intercellular communication.</title>
        <authorList>
            <person name="Heidel A.J."/>
            <person name="Lawal H.M."/>
            <person name="Felder M."/>
            <person name="Schilde C."/>
            <person name="Helps N.R."/>
            <person name="Tunggal B."/>
            <person name="Rivero F."/>
            <person name="John U."/>
            <person name="Schleicher M."/>
            <person name="Eichinger L."/>
            <person name="Platzer M."/>
            <person name="Noegel A.A."/>
            <person name="Schaap P."/>
            <person name="Gloeckner G."/>
        </authorList>
    </citation>
    <scope>NUCLEOTIDE SEQUENCE [LARGE SCALE GENOMIC DNA]</scope>
    <source>
        <strain evidence="4">SH3</strain>
    </source>
</reference>
<keyword evidence="4" id="KW-1185">Reference proteome</keyword>
<evidence type="ECO:0000259" key="2">
    <source>
        <dbReference type="Pfam" id="PF01757"/>
    </source>
</evidence>
<keyword evidence="1" id="KW-0812">Transmembrane</keyword>
<dbReference type="EMBL" id="GL883026">
    <property type="protein sequence ID" value="EGG15390.1"/>
    <property type="molecule type" value="Genomic_DNA"/>
</dbReference>
<feature type="transmembrane region" description="Helical" evidence="1">
    <location>
        <begin position="366"/>
        <end position="388"/>
    </location>
</feature>
<dbReference type="GO" id="GO:0016747">
    <property type="term" value="F:acyltransferase activity, transferring groups other than amino-acyl groups"/>
    <property type="evidence" value="ECO:0007669"/>
    <property type="project" value="InterPro"/>
</dbReference>
<feature type="transmembrane region" description="Helical" evidence="1">
    <location>
        <begin position="504"/>
        <end position="523"/>
    </location>
</feature>
<evidence type="ECO:0000313" key="3">
    <source>
        <dbReference type="EMBL" id="EGG15390.1"/>
    </source>
</evidence>
<dbReference type="PANTHER" id="PTHR11161:SF0">
    <property type="entry name" value="O-ACYLTRANSFERASE LIKE PROTEIN"/>
    <property type="match status" value="1"/>
</dbReference>
<feature type="transmembrane region" description="Helical" evidence="1">
    <location>
        <begin position="535"/>
        <end position="555"/>
    </location>
</feature>
<sequence length="676" mass="75824">MIQWRVLNGLVTTSGNSPIFIDSCLSVCLSVWLSKFLSIFLFLIQTIIIIILLFCIGESSSSSSSSLYISNHCELNLKSILNTNLNPKHFDTLTYSGKSINDLGNIDYCLKQETTVYCVVHGSLTGDFQRLGGLCLEPTCTKPSSFNVGLCLPDECQEPDVLGAMAILSGHFPTLAFNYSDDPSIRCYTETNRTSRPELTLGSIIMILITLMIFTLVLFGTILQYLNIQQPSSTSESTSSCIGRKKRTDSIDVESQQHLLAKLNTSTGNLSTENTPSSKIIQVFLAFSIINTYTSFTTPFNPNPNTNSGLNVSSSNLLQSQFKKYYGFLVAQALLQQMEKTSYLEGSKIGFWAKYIVHRLLRLSPLYYFVVFFFWKVSPLLGSGPLWFEYEVITKSCDRFWWTNLLYVNSIYPLTMSNECAAWTWYLSDDFLFYVFVAPLFVAAYKHSKTLGFSLAIFGVVASTLLTYHLDVVYEVLLPIDYTTPRNIAASFASDIYQKPWCRVGAYLVGVLLAYCHDNKLFVAVVNTDRHLRHAFYAFSAFTSVFLTFITASYFNQGWSIHSTAFYNAASHPLYAVAAAVYLFTCMAGHGGCLAWFLERPLFKPLATLSYAAYLVHAIVVWVITFSASTLFAYSTTAFISLATSVLAITFFFALILHLTIEKPLINLEKLFFKIN</sequence>
<feature type="transmembrane region" description="Helical" evidence="1">
    <location>
        <begin position="423"/>
        <end position="444"/>
    </location>
</feature>
<evidence type="ECO:0000256" key="1">
    <source>
        <dbReference type="SAM" id="Phobius"/>
    </source>
</evidence>
<evidence type="ECO:0000313" key="4">
    <source>
        <dbReference type="Proteomes" id="UP000007797"/>
    </source>
</evidence>
<dbReference type="AlphaFoldDB" id="F4Q9M1"/>
<dbReference type="InterPro" id="IPR052728">
    <property type="entry name" value="O2_lipid_transport_reg"/>
</dbReference>
<dbReference type="RefSeq" id="XP_004354132.1">
    <property type="nucleotide sequence ID" value="XM_004354080.1"/>
</dbReference>
<gene>
    <name evidence="3" type="ORF">DFA_10224</name>
</gene>
<feature type="transmembrane region" description="Helical" evidence="1">
    <location>
        <begin position="609"/>
        <end position="632"/>
    </location>
</feature>
<keyword evidence="1" id="KW-0472">Membrane</keyword>
<feature type="transmembrane region" description="Helical" evidence="1">
    <location>
        <begin position="36"/>
        <end position="56"/>
    </location>
</feature>
<dbReference type="PANTHER" id="PTHR11161">
    <property type="entry name" value="O-ACYLTRANSFERASE"/>
    <property type="match status" value="1"/>
</dbReference>
<proteinExistence type="predicted"/>